<feature type="domain" description="Amidohydrolase-related" evidence="1">
    <location>
        <begin position="50"/>
        <end position="396"/>
    </location>
</feature>
<dbReference type="AlphaFoldDB" id="A0A1G4YUW1"/>
<organism evidence="2 3">
    <name type="scientific">Klenkia marina</name>
    <dbReference type="NCBI Taxonomy" id="1960309"/>
    <lineage>
        <taxon>Bacteria</taxon>
        <taxon>Bacillati</taxon>
        <taxon>Actinomycetota</taxon>
        <taxon>Actinomycetes</taxon>
        <taxon>Geodermatophilales</taxon>
        <taxon>Geodermatophilaceae</taxon>
        <taxon>Klenkia</taxon>
    </lineage>
</organism>
<dbReference type="EMBL" id="FMUH01000006">
    <property type="protein sequence ID" value="SCX57259.1"/>
    <property type="molecule type" value="Genomic_DNA"/>
</dbReference>
<reference evidence="3" key="1">
    <citation type="submission" date="2016-10" db="EMBL/GenBank/DDBJ databases">
        <authorList>
            <person name="Varghese N."/>
            <person name="Submissions S."/>
        </authorList>
    </citation>
    <scope>NUCLEOTIDE SEQUENCE [LARGE SCALE GENOMIC DNA]</scope>
    <source>
        <strain evidence="3">DSM 45722</strain>
    </source>
</reference>
<keyword evidence="3" id="KW-1185">Reference proteome</keyword>
<proteinExistence type="predicted"/>
<evidence type="ECO:0000313" key="2">
    <source>
        <dbReference type="EMBL" id="SCX57259.1"/>
    </source>
</evidence>
<dbReference type="RefSeq" id="WP_092806894.1">
    <property type="nucleotide sequence ID" value="NZ_FMUH01000006.1"/>
</dbReference>
<dbReference type="Proteomes" id="UP000198981">
    <property type="component" value="Unassembled WGS sequence"/>
</dbReference>
<dbReference type="PANTHER" id="PTHR43135">
    <property type="entry name" value="ALPHA-D-RIBOSE 1-METHYLPHOSPHONATE 5-TRIPHOSPHATE DIPHOSPHATASE"/>
    <property type="match status" value="1"/>
</dbReference>
<dbReference type="SUPFAM" id="SSF51338">
    <property type="entry name" value="Composite domain of metallo-dependent hydrolases"/>
    <property type="match status" value="1"/>
</dbReference>
<dbReference type="InterPro" id="IPR011059">
    <property type="entry name" value="Metal-dep_hydrolase_composite"/>
</dbReference>
<dbReference type="OrthoDB" id="3189065at2"/>
<dbReference type="InterPro" id="IPR032466">
    <property type="entry name" value="Metal_Hydrolase"/>
</dbReference>
<dbReference type="Gene3D" id="2.30.40.10">
    <property type="entry name" value="Urease, subunit C, domain 1"/>
    <property type="match status" value="1"/>
</dbReference>
<evidence type="ECO:0000313" key="3">
    <source>
        <dbReference type="Proteomes" id="UP000198981"/>
    </source>
</evidence>
<dbReference type="Pfam" id="PF01979">
    <property type="entry name" value="Amidohydro_1"/>
    <property type="match status" value="1"/>
</dbReference>
<dbReference type="InterPro" id="IPR051781">
    <property type="entry name" value="Metallo-dep_Hydrolase"/>
</dbReference>
<dbReference type="Gene3D" id="3.20.20.140">
    <property type="entry name" value="Metal-dependent hydrolases"/>
    <property type="match status" value="1"/>
</dbReference>
<dbReference type="CDD" id="cd01299">
    <property type="entry name" value="Met_dep_hydrolase_A"/>
    <property type="match status" value="1"/>
</dbReference>
<dbReference type="GO" id="GO:0016810">
    <property type="term" value="F:hydrolase activity, acting on carbon-nitrogen (but not peptide) bonds"/>
    <property type="evidence" value="ECO:0007669"/>
    <property type="project" value="InterPro"/>
</dbReference>
<evidence type="ECO:0000259" key="1">
    <source>
        <dbReference type="Pfam" id="PF01979"/>
    </source>
</evidence>
<dbReference type="InterPro" id="IPR006680">
    <property type="entry name" value="Amidohydro-rel"/>
</dbReference>
<dbReference type="PANTHER" id="PTHR43135:SF3">
    <property type="entry name" value="ALPHA-D-RIBOSE 1-METHYLPHOSPHONATE 5-TRIPHOSPHATE DIPHOSPHATASE"/>
    <property type="match status" value="1"/>
</dbReference>
<accession>A0A1G4YUW1</accession>
<dbReference type="STRING" id="1960309.SAMN03159343_3619"/>
<protein>
    <submittedName>
        <fullName evidence="2">Imidazolonepropionase</fullName>
    </submittedName>
</protein>
<dbReference type="SUPFAM" id="SSF51556">
    <property type="entry name" value="Metallo-dependent hydrolases"/>
    <property type="match status" value="1"/>
</dbReference>
<name>A0A1G4YUW1_9ACTN</name>
<dbReference type="InterPro" id="IPR057744">
    <property type="entry name" value="OTAase-like"/>
</dbReference>
<sequence>MTRRVFVGGLVVDGTGAAAAPADVAVQDGRVVDVGPDLDGDEAVDCTGATVLPGLFDCHVHVLMSGVDTLRQLQTPYSQVYFEAVRNLRRTLALGITSVRDAAGADLGVAEAVRSGLVRGPRMQISLAMISQTGGHADDWHVCGAETPLLPPTPGRPSGICDGPDEVRRTVRTLVRAGADVLKVATSGGVLSPRDDPRHPHFRPAELAVLVEEADAAGLAVMAHAQGADGIKNAVRAGVRSIEHGIFLDDEAVDLMLEHGTWLVPTLSAPRAVLAAVAAGAALPQAVVDKAVAVQAQHDESVSRAHAAGVRIAMGTDSGVGPHGENLGELQLMADRGMSTEDVWHATTLSAARLLRVDDELGSLEPGKRADVVVLEGAPDDLSGLAGRVREVWQDGERVVAGGRVADPAA</sequence>
<gene>
    <name evidence="2" type="ORF">SAMN03159343_3619</name>
</gene>